<evidence type="ECO:0000313" key="2">
    <source>
        <dbReference type="Proteomes" id="UP000607653"/>
    </source>
</evidence>
<organism evidence="1 2">
    <name type="scientific">Nelumbo nucifera</name>
    <name type="common">Sacred lotus</name>
    <dbReference type="NCBI Taxonomy" id="4432"/>
    <lineage>
        <taxon>Eukaryota</taxon>
        <taxon>Viridiplantae</taxon>
        <taxon>Streptophyta</taxon>
        <taxon>Embryophyta</taxon>
        <taxon>Tracheophyta</taxon>
        <taxon>Spermatophyta</taxon>
        <taxon>Magnoliopsida</taxon>
        <taxon>Proteales</taxon>
        <taxon>Nelumbonaceae</taxon>
        <taxon>Nelumbo</taxon>
    </lineage>
</organism>
<dbReference type="Proteomes" id="UP000607653">
    <property type="component" value="Unassembled WGS sequence"/>
</dbReference>
<name>A0A822ZAG3_NELNU</name>
<sequence length="46" mass="5482">MMLHLHVQSLRWCGMFDTTMANHIYRERSEIVDVNIHGHPYPETSK</sequence>
<gene>
    <name evidence="1" type="ORF">HUJ06_016220</name>
</gene>
<keyword evidence="2" id="KW-1185">Reference proteome</keyword>
<protein>
    <submittedName>
        <fullName evidence="1">Uncharacterized protein</fullName>
    </submittedName>
</protein>
<dbReference type="AlphaFoldDB" id="A0A822ZAG3"/>
<reference evidence="1 2" key="1">
    <citation type="journal article" date="2020" name="Mol. Biol. Evol.">
        <title>Distinct Expression and Methylation Patterns for Genes with Different Fates following a Single Whole-Genome Duplication in Flowering Plants.</title>
        <authorList>
            <person name="Shi T."/>
            <person name="Rahmani R.S."/>
            <person name="Gugger P.F."/>
            <person name="Wang M."/>
            <person name="Li H."/>
            <person name="Zhang Y."/>
            <person name="Li Z."/>
            <person name="Wang Q."/>
            <person name="Van de Peer Y."/>
            <person name="Marchal K."/>
            <person name="Chen J."/>
        </authorList>
    </citation>
    <scope>NUCLEOTIDE SEQUENCE [LARGE SCALE GENOMIC DNA]</scope>
    <source>
        <tissue evidence="1">Leaf</tissue>
    </source>
</reference>
<proteinExistence type="predicted"/>
<accession>A0A822ZAG3</accession>
<comment type="caution">
    <text evidence="1">The sequence shown here is derived from an EMBL/GenBank/DDBJ whole genome shotgun (WGS) entry which is preliminary data.</text>
</comment>
<evidence type="ECO:0000313" key="1">
    <source>
        <dbReference type="EMBL" id="DAD41897.1"/>
    </source>
</evidence>
<dbReference type="EMBL" id="DUZY01000005">
    <property type="protein sequence ID" value="DAD41897.1"/>
    <property type="molecule type" value="Genomic_DNA"/>
</dbReference>